<feature type="compositionally biased region" description="Basic residues" evidence="2">
    <location>
        <begin position="1"/>
        <end position="20"/>
    </location>
</feature>
<dbReference type="Pfam" id="PF14381">
    <property type="entry name" value="EDR1_CTR1_ARMC3_pept"/>
    <property type="match status" value="1"/>
</dbReference>
<dbReference type="EMBL" id="JABDTM020026216">
    <property type="protein sequence ID" value="KAH0812216.1"/>
    <property type="molecule type" value="Genomic_DNA"/>
</dbReference>
<proteinExistence type="predicted"/>
<sequence length="835" mass="96676">MKSVKSKKSKKKKKKKSKSSKKTELDETQHHSIKDKEYITREIETSITLLESPENNIVLEALLFLSKYADIQLNNIIFVHSGGLLPKLLALLDHNICILRVSLRLLWQLLAMVEAAQLELNQDKFDEYVLKIVRLYMSHSDVHVKQFCSLILSIYSTMGKAAVLLTEPGVVGAILRTIKDPENDVILNSSLEVFSKFIEMESVRASLPQERDFNLDIFVEQMSTSADCFRTILRIFEKMTYFGDDELQNRLKECSLVEHVINILVDPDRKEYVPMCLNIIMHCMGNENTNSYFVTSLEFLKFCQWVKTCPDDVMLICANIFLELSKIDSIRQMLFDLSIENTILSFLRDYDKKVLNTTCEAISFMSKHKYCCEKMITPVVIKKILEILRRTGDSEDPQNETALSTLHYFCRRDSRTIHMIRAYDGLDVLFKYLNDGTDKLSENSYRKVLEITNMFVTNNQLQSLILSPDLYEVILTQTQSKFDEICMRSLEIMINCLNYEDFQNYFLLNKGSKIVADKLSNTTDERIVRMLIILIHNALMFENLANDLVHNKILLILKNIPELVKYRNPLIQRVMNLIYDMCLPVKFFETGRLELVDKLNERFYVIDGPWHDPFPFLEVLELRRMSTLSTIYVIDECGVVGPEHKDHDCYSIHQQSRTSRSYLSLSSGSSAQTRCSINYGRLSHDPYLPKYVFQVQKLLSGVPSLEKRIKIVAEFVDKNLCGPKANCTIPDKLHTFKLHIECIREKLGTNMIPIGYLRLGFHCERALLFKALADHVYIPTTFVKGKGRLYWNEVALIQTEDHRTFLKMFVVDLMNNIGQLLPVGSRECNAYCDIQ</sequence>
<dbReference type="SUPFAM" id="SSF48371">
    <property type="entry name" value="ARM repeat"/>
    <property type="match status" value="1"/>
</dbReference>
<dbReference type="Proteomes" id="UP000719412">
    <property type="component" value="Unassembled WGS sequence"/>
</dbReference>
<dbReference type="PANTHER" id="PTHR46618:SF1">
    <property type="entry name" value="ARMADILLO REPEAT-CONTAINING PROTEIN 3"/>
    <property type="match status" value="1"/>
</dbReference>
<gene>
    <name evidence="4" type="ORF">GEV33_010576</name>
</gene>
<comment type="caution">
    <text evidence="4">The sequence shown here is derived from an EMBL/GenBank/DDBJ whole genome shotgun (WGS) entry which is preliminary data.</text>
</comment>
<keyword evidence="5" id="KW-1185">Reference proteome</keyword>
<protein>
    <recommendedName>
        <fullName evidence="3">EDR1/CTR1/ARMC3-like peptidase-like domain-containing protein</fullName>
    </recommendedName>
</protein>
<dbReference type="InterPro" id="IPR011989">
    <property type="entry name" value="ARM-like"/>
</dbReference>
<dbReference type="PANTHER" id="PTHR46618">
    <property type="entry name" value="ARMADILLO REPEAT-CONTAINING PROTEIN 3"/>
    <property type="match status" value="1"/>
</dbReference>
<evidence type="ECO:0000256" key="1">
    <source>
        <dbReference type="ARBA" id="ARBA00022737"/>
    </source>
</evidence>
<evidence type="ECO:0000313" key="4">
    <source>
        <dbReference type="EMBL" id="KAH0812216.1"/>
    </source>
</evidence>
<reference evidence="4" key="2">
    <citation type="submission" date="2021-08" db="EMBL/GenBank/DDBJ databases">
        <authorList>
            <person name="Eriksson T."/>
        </authorList>
    </citation>
    <scope>NUCLEOTIDE SEQUENCE</scope>
    <source>
        <strain evidence="4">Stoneville</strain>
        <tissue evidence="4">Whole head</tissue>
    </source>
</reference>
<evidence type="ECO:0000256" key="2">
    <source>
        <dbReference type="SAM" id="MobiDB-lite"/>
    </source>
</evidence>
<dbReference type="AlphaFoldDB" id="A0A8J6HDI8"/>
<organism evidence="4 5">
    <name type="scientific">Tenebrio molitor</name>
    <name type="common">Yellow mealworm beetle</name>
    <dbReference type="NCBI Taxonomy" id="7067"/>
    <lineage>
        <taxon>Eukaryota</taxon>
        <taxon>Metazoa</taxon>
        <taxon>Ecdysozoa</taxon>
        <taxon>Arthropoda</taxon>
        <taxon>Hexapoda</taxon>
        <taxon>Insecta</taxon>
        <taxon>Pterygota</taxon>
        <taxon>Neoptera</taxon>
        <taxon>Endopterygota</taxon>
        <taxon>Coleoptera</taxon>
        <taxon>Polyphaga</taxon>
        <taxon>Cucujiformia</taxon>
        <taxon>Tenebrionidae</taxon>
        <taxon>Tenebrio</taxon>
    </lineage>
</organism>
<reference evidence="4" key="1">
    <citation type="journal article" date="2020" name="J Insects Food Feed">
        <title>The yellow mealworm (Tenebrio molitor) genome: a resource for the emerging insects as food and feed industry.</title>
        <authorList>
            <person name="Eriksson T."/>
            <person name="Andere A."/>
            <person name="Kelstrup H."/>
            <person name="Emery V."/>
            <person name="Picard C."/>
        </authorList>
    </citation>
    <scope>NUCLEOTIDE SEQUENCE</scope>
    <source>
        <strain evidence="4">Stoneville</strain>
        <tissue evidence="4">Whole head</tissue>
    </source>
</reference>
<keyword evidence="1" id="KW-0677">Repeat</keyword>
<dbReference type="Gene3D" id="1.25.10.10">
    <property type="entry name" value="Leucine-rich Repeat Variant"/>
    <property type="match status" value="2"/>
</dbReference>
<dbReference type="InterPro" id="IPR052441">
    <property type="entry name" value="Armadillo-Ser/Thr_Kinase"/>
</dbReference>
<dbReference type="InterPro" id="IPR016024">
    <property type="entry name" value="ARM-type_fold"/>
</dbReference>
<evidence type="ECO:0000313" key="5">
    <source>
        <dbReference type="Proteomes" id="UP000719412"/>
    </source>
</evidence>
<name>A0A8J6HDI8_TENMO</name>
<evidence type="ECO:0000259" key="3">
    <source>
        <dbReference type="Pfam" id="PF14381"/>
    </source>
</evidence>
<feature type="region of interest" description="Disordered" evidence="2">
    <location>
        <begin position="1"/>
        <end position="29"/>
    </location>
</feature>
<dbReference type="InterPro" id="IPR055164">
    <property type="entry name" value="EDR1/CTR1/ARMC3-like_pept-like"/>
</dbReference>
<feature type="domain" description="EDR1/CTR1/ARMC3-like peptidase-like" evidence="3">
    <location>
        <begin position="682"/>
        <end position="820"/>
    </location>
</feature>
<accession>A0A8J6HDI8</accession>